<evidence type="ECO:0000313" key="2">
    <source>
        <dbReference type="Proteomes" id="UP000886595"/>
    </source>
</evidence>
<keyword evidence="2" id="KW-1185">Reference proteome</keyword>
<gene>
    <name evidence="1" type="ORF">Bca52824_017040</name>
</gene>
<name>A0A8X7VMT1_BRACI</name>
<proteinExistence type="predicted"/>
<organism evidence="1 2">
    <name type="scientific">Brassica carinata</name>
    <name type="common">Ethiopian mustard</name>
    <name type="synonym">Abyssinian cabbage</name>
    <dbReference type="NCBI Taxonomy" id="52824"/>
    <lineage>
        <taxon>Eukaryota</taxon>
        <taxon>Viridiplantae</taxon>
        <taxon>Streptophyta</taxon>
        <taxon>Embryophyta</taxon>
        <taxon>Tracheophyta</taxon>
        <taxon>Spermatophyta</taxon>
        <taxon>Magnoliopsida</taxon>
        <taxon>eudicotyledons</taxon>
        <taxon>Gunneridae</taxon>
        <taxon>Pentapetalae</taxon>
        <taxon>rosids</taxon>
        <taxon>malvids</taxon>
        <taxon>Brassicales</taxon>
        <taxon>Brassicaceae</taxon>
        <taxon>Brassiceae</taxon>
        <taxon>Brassica</taxon>
    </lineage>
</organism>
<dbReference type="EMBL" id="JAAMPC010000004">
    <property type="protein sequence ID" value="KAG2313918.1"/>
    <property type="molecule type" value="Genomic_DNA"/>
</dbReference>
<protein>
    <submittedName>
        <fullName evidence="1">Uncharacterized protein</fullName>
    </submittedName>
</protein>
<sequence>MYLAGLNEKIRNNLKDSKFSTLEKHMESARLAELPIQQGSMTVQEYKEFFVNHEEYKKT</sequence>
<dbReference type="OrthoDB" id="10444241at2759"/>
<dbReference type="AlphaFoldDB" id="A0A8X7VMT1"/>
<dbReference type="Proteomes" id="UP000886595">
    <property type="component" value="Unassembled WGS sequence"/>
</dbReference>
<comment type="caution">
    <text evidence="1">The sequence shown here is derived from an EMBL/GenBank/DDBJ whole genome shotgun (WGS) entry which is preliminary data.</text>
</comment>
<reference evidence="1 2" key="1">
    <citation type="submission" date="2020-02" db="EMBL/GenBank/DDBJ databases">
        <authorList>
            <person name="Ma Q."/>
            <person name="Huang Y."/>
            <person name="Song X."/>
            <person name="Pei D."/>
        </authorList>
    </citation>
    <scope>NUCLEOTIDE SEQUENCE [LARGE SCALE GENOMIC DNA]</scope>
    <source>
        <strain evidence="1">Sxm20200214</strain>
        <tissue evidence="1">Leaf</tissue>
    </source>
</reference>
<accession>A0A8X7VMT1</accession>
<evidence type="ECO:0000313" key="1">
    <source>
        <dbReference type="EMBL" id="KAG2313918.1"/>
    </source>
</evidence>